<organism evidence="3 4">
    <name type="scientific">Paenibacillus endophyticus</name>
    <dbReference type="NCBI Taxonomy" id="1294268"/>
    <lineage>
        <taxon>Bacteria</taxon>
        <taxon>Bacillati</taxon>
        <taxon>Bacillota</taxon>
        <taxon>Bacilli</taxon>
        <taxon>Bacillales</taxon>
        <taxon>Paenibacillaceae</taxon>
        <taxon>Paenibacillus</taxon>
    </lineage>
</organism>
<dbReference type="Proteomes" id="UP000518605">
    <property type="component" value="Unassembled WGS sequence"/>
</dbReference>
<feature type="transmembrane region" description="Helical" evidence="1">
    <location>
        <begin position="136"/>
        <end position="158"/>
    </location>
</feature>
<reference evidence="3 4" key="1">
    <citation type="submission" date="2020-08" db="EMBL/GenBank/DDBJ databases">
        <title>Genomic Encyclopedia of Type Strains, Phase III (KMG-III): the genomes of soil and plant-associated and newly described type strains.</title>
        <authorList>
            <person name="Whitman W."/>
        </authorList>
    </citation>
    <scope>NUCLEOTIDE SEQUENCE [LARGE SCALE GENOMIC DNA]</scope>
    <source>
        <strain evidence="3 4">CECT 8234</strain>
    </source>
</reference>
<keyword evidence="1" id="KW-1133">Transmembrane helix</keyword>
<name>A0A7W5C8Y8_9BACL</name>
<feature type="domain" description="VanZ-like" evidence="2">
    <location>
        <begin position="75"/>
        <end position="179"/>
    </location>
</feature>
<dbReference type="PANTHER" id="PTHR36834">
    <property type="entry name" value="MEMBRANE PROTEIN-RELATED"/>
    <property type="match status" value="1"/>
</dbReference>
<keyword evidence="1" id="KW-0812">Transmembrane</keyword>
<feature type="transmembrane region" description="Helical" evidence="1">
    <location>
        <begin position="104"/>
        <end position="124"/>
    </location>
</feature>
<feature type="transmembrane region" description="Helical" evidence="1">
    <location>
        <begin position="32"/>
        <end position="53"/>
    </location>
</feature>
<dbReference type="EMBL" id="JACHXW010000009">
    <property type="protein sequence ID" value="MBB3153268.1"/>
    <property type="molecule type" value="Genomic_DNA"/>
</dbReference>
<proteinExistence type="predicted"/>
<dbReference type="AlphaFoldDB" id="A0A7W5C8Y8"/>
<feature type="transmembrane region" description="Helical" evidence="1">
    <location>
        <begin position="164"/>
        <end position="182"/>
    </location>
</feature>
<evidence type="ECO:0000259" key="2">
    <source>
        <dbReference type="Pfam" id="PF04892"/>
    </source>
</evidence>
<comment type="caution">
    <text evidence="3">The sequence shown here is derived from an EMBL/GenBank/DDBJ whole genome shotgun (WGS) entry which is preliminary data.</text>
</comment>
<evidence type="ECO:0000313" key="3">
    <source>
        <dbReference type="EMBL" id="MBB3153268.1"/>
    </source>
</evidence>
<dbReference type="Pfam" id="PF04892">
    <property type="entry name" value="VanZ"/>
    <property type="match status" value="1"/>
</dbReference>
<protein>
    <submittedName>
        <fullName evidence="3">Glycopeptide antibiotics resistance protein</fullName>
    </submittedName>
</protein>
<dbReference type="PANTHER" id="PTHR36834:SF1">
    <property type="entry name" value="INTEGRAL MEMBRANE PROTEIN"/>
    <property type="match status" value="1"/>
</dbReference>
<gene>
    <name evidence="3" type="ORF">FHS16_003330</name>
</gene>
<dbReference type="InterPro" id="IPR053150">
    <property type="entry name" value="Teicoplanin_resist-assoc"/>
</dbReference>
<evidence type="ECO:0000256" key="1">
    <source>
        <dbReference type="SAM" id="Phobius"/>
    </source>
</evidence>
<keyword evidence="4" id="KW-1185">Reference proteome</keyword>
<accession>A0A7W5C8Y8</accession>
<evidence type="ECO:0000313" key="4">
    <source>
        <dbReference type="Proteomes" id="UP000518605"/>
    </source>
</evidence>
<dbReference type="InterPro" id="IPR006976">
    <property type="entry name" value="VanZ-like"/>
</dbReference>
<keyword evidence="1" id="KW-0472">Membrane</keyword>
<dbReference type="RefSeq" id="WP_183564511.1">
    <property type="nucleotide sequence ID" value="NZ_CBCSLB010000049.1"/>
</dbReference>
<sequence length="196" mass="21706">MTTKIGTEAAARIKTNINVNLNNRKARKNGHLSVLGLRALLVLYIYTLVKIVLLKFHSLDPGFLWGRLQAGLKQPELLSQWLHTGNLVPFHEISRSLHSLSDHAIFNLFGNMAIFMPLGIILGLMFHNVGMGGLKIVVCAFIFSLGLESAQLLFMIGQFDVDDILLNSSGGLLGFVIYRTTISSFHLSSSRTRTNI</sequence>